<organism evidence="1 2">
    <name type="scientific">Floridaenema evergladense BLCC-F167</name>
    <dbReference type="NCBI Taxonomy" id="3153639"/>
    <lineage>
        <taxon>Bacteria</taxon>
        <taxon>Bacillati</taxon>
        <taxon>Cyanobacteriota</taxon>
        <taxon>Cyanophyceae</taxon>
        <taxon>Oscillatoriophycideae</taxon>
        <taxon>Aerosakkonematales</taxon>
        <taxon>Aerosakkonemataceae</taxon>
        <taxon>Floridanema</taxon>
        <taxon>Floridanema evergladense</taxon>
    </lineage>
</organism>
<evidence type="ECO:0000313" key="2">
    <source>
        <dbReference type="Proteomes" id="UP001576780"/>
    </source>
</evidence>
<reference evidence="1 2" key="1">
    <citation type="submission" date="2024-09" db="EMBL/GenBank/DDBJ databases">
        <title>Floridaenema gen nov. (Aerosakkonemataceae, Aerosakkonematales ord. nov., Cyanobacteria) from benthic tropical and subtropical fresh waters, with the description of four new species.</title>
        <authorList>
            <person name="Moretto J.A."/>
            <person name="Berthold D.E."/>
            <person name="Lefler F.W."/>
            <person name="Huang I.-S."/>
            <person name="Laughinghouse H. IV."/>
        </authorList>
    </citation>
    <scope>NUCLEOTIDE SEQUENCE [LARGE SCALE GENOMIC DNA]</scope>
    <source>
        <strain evidence="1 2">BLCC-F167</strain>
    </source>
</reference>
<evidence type="ECO:0008006" key="3">
    <source>
        <dbReference type="Google" id="ProtNLM"/>
    </source>
</evidence>
<dbReference type="Proteomes" id="UP001576780">
    <property type="component" value="Unassembled WGS sequence"/>
</dbReference>
<comment type="caution">
    <text evidence="1">The sequence shown here is derived from an EMBL/GenBank/DDBJ whole genome shotgun (WGS) entry which is preliminary data.</text>
</comment>
<accession>A0ABV4WTM6</accession>
<sequence length="93" mass="10630">MTKVTIEIPEQLISQLEGTGYPLQDIVLKALERYVESEDTTFNITKTLTWKLCGTFQVVEPEAEYTVGQDKQGKIISNYGEKRSENCQQKLSR</sequence>
<evidence type="ECO:0000313" key="1">
    <source>
        <dbReference type="EMBL" id="MFB2838467.1"/>
    </source>
</evidence>
<proteinExistence type="predicted"/>
<dbReference type="EMBL" id="JBHFNT010000250">
    <property type="protein sequence ID" value="MFB2838467.1"/>
    <property type="molecule type" value="Genomic_DNA"/>
</dbReference>
<name>A0ABV4WTM6_9CYAN</name>
<protein>
    <recommendedName>
        <fullName evidence="3">CopG family transcriptional regulator</fullName>
    </recommendedName>
</protein>
<dbReference type="RefSeq" id="WP_413280779.1">
    <property type="nucleotide sequence ID" value="NZ_JBHFNT010000250.1"/>
</dbReference>
<keyword evidence="2" id="KW-1185">Reference proteome</keyword>
<gene>
    <name evidence="1" type="ORF">ACE1CA_28575</name>
</gene>